<dbReference type="SUPFAM" id="SSF56601">
    <property type="entry name" value="beta-lactamase/transpeptidase-like"/>
    <property type="match status" value="1"/>
</dbReference>
<evidence type="ECO:0000259" key="1">
    <source>
        <dbReference type="Pfam" id="PF00144"/>
    </source>
</evidence>
<dbReference type="Proteomes" id="UP000199400">
    <property type="component" value="Unassembled WGS sequence"/>
</dbReference>
<keyword evidence="3" id="KW-1185">Reference proteome</keyword>
<dbReference type="EMBL" id="FOMX01000003">
    <property type="protein sequence ID" value="SFD63661.1"/>
    <property type="molecule type" value="Genomic_DNA"/>
</dbReference>
<dbReference type="PANTHER" id="PTHR46825:SF9">
    <property type="entry name" value="BETA-LACTAMASE-RELATED DOMAIN-CONTAINING PROTEIN"/>
    <property type="match status" value="1"/>
</dbReference>
<dbReference type="OrthoDB" id="9799367at2"/>
<dbReference type="PANTHER" id="PTHR46825">
    <property type="entry name" value="D-ALANYL-D-ALANINE-CARBOXYPEPTIDASE/ENDOPEPTIDASE AMPH"/>
    <property type="match status" value="1"/>
</dbReference>
<evidence type="ECO:0000313" key="2">
    <source>
        <dbReference type="EMBL" id="SFD63661.1"/>
    </source>
</evidence>
<proteinExistence type="predicted"/>
<dbReference type="Gene3D" id="3.40.710.10">
    <property type="entry name" value="DD-peptidase/beta-lactamase superfamily"/>
    <property type="match status" value="1"/>
</dbReference>
<accession>A0A1I1TYG4</accession>
<gene>
    <name evidence="2" type="ORF">SAMN02745121_00822</name>
</gene>
<dbReference type="STRING" id="54.SAMN02745121_00822"/>
<evidence type="ECO:0000313" key="3">
    <source>
        <dbReference type="Proteomes" id="UP000199400"/>
    </source>
</evidence>
<reference evidence="3" key="1">
    <citation type="submission" date="2016-10" db="EMBL/GenBank/DDBJ databases">
        <authorList>
            <person name="Varghese N."/>
            <person name="Submissions S."/>
        </authorList>
    </citation>
    <scope>NUCLEOTIDE SEQUENCE [LARGE SCALE GENOMIC DNA]</scope>
    <source>
        <strain evidence="3">ATCC 25963</strain>
    </source>
</reference>
<protein>
    <submittedName>
        <fullName evidence="2">CubicO group peptidase, beta-lactamase class C family</fullName>
    </submittedName>
</protein>
<dbReference type="AlphaFoldDB" id="A0A1I1TYG4"/>
<sequence length="580" mass="62203">MSLGTPRDRAPSTPERRAVAYDGRVRRRSFLAATAALACGRRASPELRFGETRDTVAALIDAWREKMPVVGLSIALVDRGQLAWAAGFGMADREAGTPATADTVYAIGSLTKIYTALMAVRASQAAELDLDAPLQRHLPQLRAPGSEAIRLRQLLCHRSGLISDWHRGSLGARPPDWRRLADEIADEPLIAAPGSWYAYSNVGYTLLGHVLDNISPRPYDEHALAVARLVLGGSGPRFDPPPQMAASYCAGRREDEPRLRLQPAAGMYGSVVDLVPLIRWLLAGEGAAAAMLTPQAAGPLDFDERWGLGLALQHVGLVHAGRVAWHTGRTFGHRAVLFVLPDRGLGVAVLANFREAGGVEDLAAFALQTALLERDGLDLPPSAGDAESRPRAPFDRAALHAHVGRYANEFDVVRLDIERGGLVSRAELGKTALIPAPGGGFHSADNPDAHVTIADRAGHHVVTSTVRGVETRVGVRCPEGPVPEDWLQRVGRYRPEAGPGEVVAFKAAHLERVPGGLELRLELPQAFATSSTLARYALETLGPREARIFGVGRGKGQRVAAEADAPVLSWAGYRLVRSDA</sequence>
<dbReference type="InterPro" id="IPR050491">
    <property type="entry name" value="AmpC-like"/>
</dbReference>
<name>A0A1I1TYG4_9BACT</name>
<dbReference type="InterPro" id="IPR001466">
    <property type="entry name" value="Beta-lactam-related"/>
</dbReference>
<organism evidence="2 3">
    <name type="scientific">Nannocystis exedens</name>
    <dbReference type="NCBI Taxonomy" id="54"/>
    <lineage>
        <taxon>Bacteria</taxon>
        <taxon>Pseudomonadati</taxon>
        <taxon>Myxococcota</taxon>
        <taxon>Polyangia</taxon>
        <taxon>Nannocystales</taxon>
        <taxon>Nannocystaceae</taxon>
        <taxon>Nannocystis</taxon>
    </lineage>
</organism>
<dbReference type="Pfam" id="PF00144">
    <property type="entry name" value="Beta-lactamase"/>
    <property type="match status" value="1"/>
</dbReference>
<feature type="domain" description="Beta-lactamase-related" evidence="1">
    <location>
        <begin position="64"/>
        <end position="363"/>
    </location>
</feature>
<dbReference type="InterPro" id="IPR012338">
    <property type="entry name" value="Beta-lactam/transpept-like"/>
</dbReference>